<accession>A0ABQ6PPM4</accession>
<feature type="transmembrane region" description="Helical" evidence="1">
    <location>
        <begin position="66"/>
        <end position="90"/>
    </location>
</feature>
<evidence type="ECO:0000313" key="3">
    <source>
        <dbReference type="Proteomes" id="UP001338309"/>
    </source>
</evidence>
<feature type="transmembrane region" description="Helical" evidence="1">
    <location>
        <begin position="140"/>
        <end position="159"/>
    </location>
</feature>
<keyword evidence="1" id="KW-1133">Transmembrane helix</keyword>
<feature type="transmembrane region" description="Helical" evidence="1">
    <location>
        <begin position="97"/>
        <end position="120"/>
    </location>
</feature>
<keyword evidence="3" id="KW-1185">Reference proteome</keyword>
<protein>
    <recommendedName>
        <fullName evidence="4">DUF4386 domain-containing protein</fullName>
    </recommendedName>
</protein>
<evidence type="ECO:0008006" key="4">
    <source>
        <dbReference type="Google" id="ProtNLM"/>
    </source>
</evidence>
<dbReference type="EMBL" id="BTPD01000006">
    <property type="protein sequence ID" value="GMQ29626.1"/>
    <property type="molecule type" value="Genomic_DNA"/>
</dbReference>
<keyword evidence="1" id="KW-0472">Membrane</keyword>
<feature type="transmembrane region" description="Helical" evidence="1">
    <location>
        <begin position="12"/>
        <end position="32"/>
    </location>
</feature>
<comment type="caution">
    <text evidence="2">The sequence shown here is derived from an EMBL/GenBank/DDBJ whole genome shotgun (WGS) entry which is preliminary data.</text>
</comment>
<sequence length="173" mass="19953">MNSLIQTCSQTRYLIVFGALVICFNVLLARYMPEEHALDLQFAYSPTQAYDSLAQMEESERNQYSWAVTVFDMPYLLAYGLFFSGILYRLSRKNQSWLIPFAVAFFDLLENISILLLLRAFPEKSTWVALLASFSSTSKWIFVLILFSMIGLGLFNRLFKRQKPMGKAIKAKI</sequence>
<dbReference type="Proteomes" id="UP001338309">
    <property type="component" value="Unassembled WGS sequence"/>
</dbReference>
<evidence type="ECO:0000256" key="1">
    <source>
        <dbReference type="SAM" id="Phobius"/>
    </source>
</evidence>
<organism evidence="2 3">
    <name type="scientific">Algoriphagus confluentis</name>
    <dbReference type="NCBI Taxonomy" id="1697556"/>
    <lineage>
        <taxon>Bacteria</taxon>
        <taxon>Pseudomonadati</taxon>
        <taxon>Bacteroidota</taxon>
        <taxon>Cytophagia</taxon>
        <taxon>Cytophagales</taxon>
        <taxon>Cyclobacteriaceae</taxon>
        <taxon>Algoriphagus</taxon>
    </lineage>
</organism>
<evidence type="ECO:0000313" key="2">
    <source>
        <dbReference type="EMBL" id="GMQ29626.1"/>
    </source>
</evidence>
<dbReference type="RefSeq" id="WP_338224342.1">
    <property type="nucleotide sequence ID" value="NZ_BTPD01000006.1"/>
</dbReference>
<proteinExistence type="predicted"/>
<keyword evidence="1" id="KW-0812">Transmembrane</keyword>
<name>A0ABQ6PPM4_9BACT</name>
<gene>
    <name evidence="2" type="ORF">Aconfl_22690</name>
</gene>
<reference evidence="2 3" key="1">
    <citation type="submission" date="2023-08" db="EMBL/GenBank/DDBJ databases">
        <title>Draft genome sequence of Algoriphagus confluentis.</title>
        <authorList>
            <person name="Takatani N."/>
            <person name="Hosokawa M."/>
            <person name="Sawabe T."/>
        </authorList>
    </citation>
    <scope>NUCLEOTIDE SEQUENCE [LARGE SCALE GENOMIC DNA]</scope>
    <source>
        <strain evidence="2 3">NBRC 111222</strain>
    </source>
</reference>